<dbReference type="InterPro" id="IPR053279">
    <property type="entry name" value="EMC_subunit"/>
</dbReference>
<accession>A0A3N2PRD0</accession>
<keyword evidence="7" id="KW-0732">Signal</keyword>
<evidence type="ECO:0000256" key="3">
    <source>
        <dbReference type="ARBA" id="ARBA00022692"/>
    </source>
</evidence>
<evidence type="ECO:0000313" key="8">
    <source>
        <dbReference type="EMBL" id="ROT37030.1"/>
    </source>
</evidence>
<dbReference type="GO" id="GO:0034975">
    <property type="term" value="P:protein folding in endoplasmic reticulum"/>
    <property type="evidence" value="ECO:0007669"/>
    <property type="project" value="TreeGrafter"/>
</dbReference>
<feature type="chain" id="PRO_5017973120" description="Magnesium transporter" evidence="7">
    <location>
        <begin position="20"/>
        <end position="140"/>
    </location>
</feature>
<comment type="subcellular location">
    <subcellularLocation>
        <location evidence="1">Endomembrane system</location>
        <topology evidence="1">Multi-pass membrane protein</topology>
    </subcellularLocation>
</comment>
<evidence type="ECO:0000256" key="1">
    <source>
        <dbReference type="ARBA" id="ARBA00004127"/>
    </source>
</evidence>
<dbReference type="AlphaFoldDB" id="A0A3N2PRD0"/>
<evidence type="ECO:0000256" key="7">
    <source>
        <dbReference type="SAM" id="SignalP"/>
    </source>
</evidence>
<gene>
    <name evidence="8" type="ORF">SODALDRAFT_335246</name>
</gene>
<organism evidence="8 9">
    <name type="scientific">Sodiomyces alkalinus (strain CBS 110278 / VKM F-3762 / F11)</name>
    <name type="common">Alkaliphilic filamentous fungus</name>
    <dbReference type="NCBI Taxonomy" id="1314773"/>
    <lineage>
        <taxon>Eukaryota</taxon>
        <taxon>Fungi</taxon>
        <taxon>Dikarya</taxon>
        <taxon>Ascomycota</taxon>
        <taxon>Pezizomycotina</taxon>
        <taxon>Sordariomycetes</taxon>
        <taxon>Hypocreomycetidae</taxon>
        <taxon>Glomerellales</taxon>
        <taxon>Plectosphaerellaceae</taxon>
        <taxon>Sodiomyces</taxon>
    </lineage>
</organism>
<proteinExistence type="inferred from homology"/>
<dbReference type="PANTHER" id="PTHR28144">
    <property type="entry name" value="ER MEMBRANE PROTEIN COMPLEX SUBUNIT 5"/>
    <property type="match status" value="1"/>
</dbReference>
<dbReference type="PANTHER" id="PTHR28144:SF1">
    <property type="entry name" value="ER MEMBRANE PROTEIN COMPLEX SUBUNIT 5"/>
    <property type="match status" value="1"/>
</dbReference>
<dbReference type="Proteomes" id="UP000272025">
    <property type="component" value="Unassembled WGS sequence"/>
</dbReference>
<name>A0A3N2PRD0_SODAK</name>
<dbReference type="STRING" id="1314773.A0A3N2PRD0"/>
<evidence type="ECO:0000313" key="9">
    <source>
        <dbReference type="Proteomes" id="UP000272025"/>
    </source>
</evidence>
<dbReference type="EMBL" id="ML119058">
    <property type="protein sequence ID" value="ROT37030.1"/>
    <property type="molecule type" value="Genomic_DNA"/>
</dbReference>
<dbReference type="OrthoDB" id="44756at2759"/>
<keyword evidence="5 6" id="KW-0472">Membrane</keyword>
<dbReference type="GO" id="GO:0072546">
    <property type="term" value="C:EMC complex"/>
    <property type="evidence" value="ECO:0007669"/>
    <property type="project" value="TreeGrafter"/>
</dbReference>
<sequence length="140" mass="15464">MAWISRSIIIAGLLLLAHACYSVQEHAALQSFQAASSLTAGTPKSSGSLLPTDIVVETILATVVVCLGLIFRAPDLRPIQWRVWAGRIERVCEGSRGEPGHGFTGNPFRILESRPGFVDIRKQRHEFADWAKSRELLVRD</sequence>
<protein>
    <recommendedName>
        <fullName evidence="10">Magnesium transporter</fullName>
    </recommendedName>
</protein>
<dbReference type="GeneID" id="39580881"/>
<evidence type="ECO:0008006" key="10">
    <source>
        <dbReference type="Google" id="ProtNLM"/>
    </source>
</evidence>
<keyword evidence="3 6" id="KW-0812">Transmembrane</keyword>
<dbReference type="RefSeq" id="XP_028464836.1">
    <property type="nucleotide sequence ID" value="XM_028612403.1"/>
</dbReference>
<evidence type="ECO:0000256" key="2">
    <source>
        <dbReference type="ARBA" id="ARBA00006109"/>
    </source>
</evidence>
<evidence type="ECO:0000256" key="4">
    <source>
        <dbReference type="ARBA" id="ARBA00022989"/>
    </source>
</evidence>
<reference evidence="8 9" key="1">
    <citation type="journal article" date="2018" name="Mol. Ecol.">
        <title>The obligate alkalophilic soda-lake fungus Sodiomyces alkalinus has shifted to a protein diet.</title>
        <authorList>
            <person name="Grum-Grzhimaylo A.A."/>
            <person name="Falkoski D.L."/>
            <person name="van den Heuvel J."/>
            <person name="Valero-Jimenez C.A."/>
            <person name="Min B."/>
            <person name="Choi I.G."/>
            <person name="Lipzen A."/>
            <person name="Daum C.G."/>
            <person name="Aanen D.K."/>
            <person name="Tsang A."/>
            <person name="Henrissat B."/>
            <person name="Bilanenko E.N."/>
            <person name="de Vries R.P."/>
            <person name="van Kan J.A.L."/>
            <person name="Grigoriev I.V."/>
            <person name="Debets A.J.M."/>
        </authorList>
    </citation>
    <scope>NUCLEOTIDE SEQUENCE [LARGE SCALE GENOMIC DNA]</scope>
    <source>
        <strain evidence="8 9">F11</strain>
    </source>
</reference>
<evidence type="ECO:0000256" key="6">
    <source>
        <dbReference type="SAM" id="Phobius"/>
    </source>
</evidence>
<feature type="transmembrane region" description="Helical" evidence="6">
    <location>
        <begin position="54"/>
        <end position="73"/>
    </location>
</feature>
<dbReference type="InterPro" id="IPR018937">
    <property type="entry name" value="MMgT"/>
</dbReference>
<comment type="similarity">
    <text evidence="2">Belongs to the membrane magnesium transporter (TC 1.A.67) family.</text>
</comment>
<feature type="signal peptide" evidence="7">
    <location>
        <begin position="1"/>
        <end position="19"/>
    </location>
</feature>
<keyword evidence="9" id="KW-1185">Reference proteome</keyword>
<dbReference type="Pfam" id="PF10270">
    <property type="entry name" value="MMgT"/>
    <property type="match status" value="1"/>
</dbReference>
<keyword evidence="4 6" id="KW-1133">Transmembrane helix</keyword>
<evidence type="ECO:0000256" key="5">
    <source>
        <dbReference type="ARBA" id="ARBA00023136"/>
    </source>
</evidence>